<dbReference type="AlphaFoldDB" id="A0AAV1SHF0"/>
<proteinExistence type="predicted"/>
<accession>A0AAV1SHF0</accession>
<comment type="caution">
    <text evidence="1">The sequence shown here is derived from an EMBL/GenBank/DDBJ whole genome shotgun (WGS) entry which is preliminary data.</text>
</comment>
<dbReference type="EMBL" id="CAWUPB010001184">
    <property type="protein sequence ID" value="CAK7350813.1"/>
    <property type="molecule type" value="Genomic_DNA"/>
</dbReference>
<evidence type="ECO:0000313" key="2">
    <source>
        <dbReference type="Proteomes" id="UP001314170"/>
    </source>
</evidence>
<organism evidence="1 2">
    <name type="scientific">Dovyalis caffra</name>
    <dbReference type="NCBI Taxonomy" id="77055"/>
    <lineage>
        <taxon>Eukaryota</taxon>
        <taxon>Viridiplantae</taxon>
        <taxon>Streptophyta</taxon>
        <taxon>Embryophyta</taxon>
        <taxon>Tracheophyta</taxon>
        <taxon>Spermatophyta</taxon>
        <taxon>Magnoliopsida</taxon>
        <taxon>eudicotyledons</taxon>
        <taxon>Gunneridae</taxon>
        <taxon>Pentapetalae</taxon>
        <taxon>rosids</taxon>
        <taxon>fabids</taxon>
        <taxon>Malpighiales</taxon>
        <taxon>Salicaceae</taxon>
        <taxon>Flacourtieae</taxon>
        <taxon>Dovyalis</taxon>
    </lineage>
</organism>
<gene>
    <name evidence="1" type="ORF">DCAF_LOCUS23540</name>
</gene>
<reference evidence="1 2" key="1">
    <citation type="submission" date="2024-01" db="EMBL/GenBank/DDBJ databases">
        <authorList>
            <person name="Waweru B."/>
        </authorList>
    </citation>
    <scope>NUCLEOTIDE SEQUENCE [LARGE SCALE GENOMIC DNA]</scope>
</reference>
<evidence type="ECO:0000313" key="1">
    <source>
        <dbReference type="EMBL" id="CAK7350813.1"/>
    </source>
</evidence>
<dbReference type="Proteomes" id="UP001314170">
    <property type="component" value="Unassembled WGS sequence"/>
</dbReference>
<protein>
    <submittedName>
        <fullName evidence="1">Uncharacterized protein</fullName>
    </submittedName>
</protein>
<keyword evidence="2" id="KW-1185">Reference proteome</keyword>
<name>A0AAV1SHF0_9ROSI</name>
<sequence>MSKSHAISNESFFDIALDDAGPSPICTRLGYEMWDPMKTKSMFQHGSITPCQPHKRED</sequence>